<dbReference type="PANTHER" id="PTHR21573:SF0">
    <property type="entry name" value="ER MEMBRANE PROTEIN COMPLEX SUBUNIT 1"/>
    <property type="match status" value="1"/>
</dbReference>
<proteinExistence type="inferred from homology"/>
<comment type="caution">
    <text evidence="13">The sequence shown here is derived from an EMBL/GenBank/DDBJ whole genome shotgun (WGS) entry which is preliminary data.</text>
</comment>
<feature type="region of interest" description="Disordered" evidence="10">
    <location>
        <begin position="350"/>
        <end position="371"/>
    </location>
</feature>
<evidence type="ECO:0000256" key="5">
    <source>
        <dbReference type="ARBA" id="ARBA00022729"/>
    </source>
</evidence>
<keyword evidence="4" id="KW-0812">Transmembrane</keyword>
<organism evidence="13 14">
    <name type="scientific">Pomacea canaliculata</name>
    <name type="common">Golden apple snail</name>
    <dbReference type="NCBI Taxonomy" id="400727"/>
    <lineage>
        <taxon>Eukaryota</taxon>
        <taxon>Metazoa</taxon>
        <taxon>Spiralia</taxon>
        <taxon>Lophotrochozoa</taxon>
        <taxon>Mollusca</taxon>
        <taxon>Gastropoda</taxon>
        <taxon>Caenogastropoda</taxon>
        <taxon>Architaenioglossa</taxon>
        <taxon>Ampullarioidea</taxon>
        <taxon>Ampullariidae</taxon>
        <taxon>Pomacea</taxon>
    </lineage>
</organism>
<dbReference type="InterPro" id="IPR011678">
    <property type="entry name" value="EMC1_C"/>
</dbReference>
<keyword evidence="5" id="KW-0732">Signal</keyword>
<evidence type="ECO:0000259" key="12">
    <source>
        <dbReference type="Pfam" id="PF25293"/>
    </source>
</evidence>
<evidence type="ECO:0000256" key="8">
    <source>
        <dbReference type="ARBA" id="ARBA00023136"/>
    </source>
</evidence>
<evidence type="ECO:0000259" key="11">
    <source>
        <dbReference type="Pfam" id="PF07774"/>
    </source>
</evidence>
<evidence type="ECO:0000256" key="6">
    <source>
        <dbReference type="ARBA" id="ARBA00022824"/>
    </source>
</evidence>
<evidence type="ECO:0000256" key="3">
    <source>
        <dbReference type="ARBA" id="ARBA00020824"/>
    </source>
</evidence>
<dbReference type="GO" id="GO:0034975">
    <property type="term" value="P:protein folding in endoplasmic reticulum"/>
    <property type="evidence" value="ECO:0007669"/>
    <property type="project" value="TreeGrafter"/>
</dbReference>
<dbReference type="OrthoDB" id="28092at2759"/>
<reference evidence="13 14" key="1">
    <citation type="submission" date="2018-04" db="EMBL/GenBank/DDBJ databases">
        <title>The genome of golden apple snail Pomacea canaliculata provides insight into stress tolerance and invasive adaptation.</title>
        <authorList>
            <person name="Liu C."/>
            <person name="Liu B."/>
            <person name="Ren Y."/>
            <person name="Zhang Y."/>
            <person name="Wang H."/>
            <person name="Li S."/>
            <person name="Jiang F."/>
            <person name="Yin L."/>
            <person name="Zhang G."/>
            <person name="Qian W."/>
            <person name="Fan W."/>
        </authorList>
    </citation>
    <scope>NUCLEOTIDE SEQUENCE [LARGE SCALE GENOMIC DNA]</scope>
    <source>
        <strain evidence="13">SZHN2017</strain>
        <tissue evidence="13">Muscle</tissue>
    </source>
</reference>
<comment type="subcellular location">
    <subcellularLocation>
        <location evidence="1">Endoplasmic reticulum membrane</location>
        <topology evidence="1">Single-pass type I membrane protein</topology>
    </subcellularLocation>
</comment>
<evidence type="ECO:0000256" key="1">
    <source>
        <dbReference type="ARBA" id="ARBA00004115"/>
    </source>
</evidence>
<protein>
    <recommendedName>
        <fullName evidence="3">ER membrane protein complex subunit 1</fullName>
    </recommendedName>
</protein>
<evidence type="ECO:0000256" key="2">
    <source>
        <dbReference type="ARBA" id="ARBA00007904"/>
    </source>
</evidence>
<dbReference type="STRING" id="400727.A0A2T7PU05"/>
<dbReference type="PANTHER" id="PTHR21573">
    <property type="entry name" value="ER MEMBRANE PROTEIN COMPLEX SUBUNIT 1"/>
    <property type="match status" value="1"/>
</dbReference>
<evidence type="ECO:0000256" key="7">
    <source>
        <dbReference type="ARBA" id="ARBA00022989"/>
    </source>
</evidence>
<dbReference type="Proteomes" id="UP000245119">
    <property type="component" value="Linkage Group LG2"/>
</dbReference>
<name>A0A2T7PU05_POMCA</name>
<keyword evidence="9" id="KW-0325">Glycoprotein</keyword>
<dbReference type="AlphaFoldDB" id="A0A2T7PU05"/>
<keyword evidence="7" id="KW-1133">Transmembrane helix</keyword>
<keyword evidence="14" id="KW-1185">Reference proteome</keyword>
<evidence type="ECO:0000313" key="13">
    <source>
        <dbReference type="EMBL" id="PVD36905.1"/>
    </source>
</evidence>
<gene>
    <name evidence="13" type="ORF">C0Q70_03896</name>
</gene>
<dbReference type="Pfam" id="PF25293">
    <property type="entry name" value="Beta-prop_EMC1_N"/>
    <property type="match status" value="1"/>
</dbReference>
<feature type="domain" description="ER membrane protein complex subunit 1 C-terminal" evidence="11">
    <location>
        <begin position="656"/>
        <end position="812"/>
    </location>
</feature>
<dbReference type="Pfam" id="PF07774">
    <property type="entry name" value="EMC1_C"/>
    <property type="match status" value="1"/>
</dbReference>
<evidence type="ECO:0000256" key="9">
    <source>
        <dbReference type="ARBA" id="ARBA00023180"/>
    </source>
</evidence>
<keyword evidence="8" id="KW-0472">Membrane</keyword>
<dbReference type="EMBL" id="PZQS01000002">
    <property type="protein sequence ID" value="PVD36905.1"/>
    <property type="molecule type" value="Genomic_DNA"/>
</dbReference>
<keyword evidence="6" id="KW-0256">Endoplasmic reticulum</keyword>
<comment type="similarity">
    <text evidence="2">Belongs to the EMC1 family.</text>
</comment>
<dbReference type="InterPro" id="IPR026895">
    <property type="entry name" value="EMC1"/>
</dbReference>
<dbReference type="InterPro" id="IPR058545">
    <property type="entry name" value="Beta-prop_EMC1_1st"/>
</dbReference>
<feature type="domain" description="EMC1 first beta-propeller" evidence="12">
    <location>
        <begin position="41"/>
        <end position="282"/>
    </location>
</feature>
<evidence type="ECO:0000256" key="10">
    <source>
        <dbReference type="SAM" id="MobiDB-lite"/>
    </source>
</evidence>
<dbReference type="GO" id="GO:0072546">
    <property type="term" value="C:EMC complex"/>
    <property type="evidence" value="ECO:0007669"/>
    <property type="project" value="InterPro"/>
</dbReference>
<feature type="compositionally biased region" description="Acidic residues" evidence="10">
    <location>
        <begin position="360"/>
        <end position="371"/>
    </location>
</feature>
<accession>A0A2T7PU05</accession>
<evidence type="ECO:0000313" key="14">
    <source>
        <dbReference type="Proteomes" id="UP000245119"/>
    </source>
</evidence>
<evidence type="ECO:0000256" key="4">
    <source>
        <dbReference type="ARBA" id="ARBA00022692"/>
    </source>
</evidence>
<sequence>MTSGLSGKRIFVATELNVLAAVNAHDGSIAFAFIADVISDTVERWYLSLRSDGSVAVVGVSPKVRVAVMVVGPDGKTKIQVRKLPAQWITKDTSCQLVGGEGFLCYSSASGSFHFLSVTDGQVFITKAVSELGFLPTSEMKLEAIATENGGSSPWVLLQVSRNHMALLSVSSSDFKVVKDLPKVEAAEVAYEGDSKVLLTVQRADPETVEFTGMDLASMSEQTDISQRISVLSGHGTIEKIFPLLFTKKKDGHLGAKVLMLAQDYSLHCTHKAGKSPWRREEALAYILSVEMVDLPVSENEAKFEDEFGSGKDDILAMFVKRIKVQVLQLQGFVEHIIQKLVGHRHHHPVISKSDAGDANSDEDDGEDEDSGLVRDAFSLHKMIVAVTGAGKVYGVRSHNGKIAWQHFFPSLVPFNRQGDEKLLLFIQRTTAHFPHPPQCAILGASRETGNGLIAIINPVTGAILKDTPPGGLDLGFKVIQAQLLDVYDEEFLKGILLVDSEVKVHFYPSSMKSVVLPVLNNLYLHLTNQDMGMMDGYRLITRGQDIVADKLWHIDLQHGQQVVTGVYGKRPIEHVHSQGRVLGDRSVLYKYLNPNLVVIITEGEEVPSPSSNKVSSALAGPSGFFNLYLIDGVTGHIVFHENHKRTRGPVKVVHAENWVVYSFYSEKHRRCEMAVLELYEGKEQNNATAFSSLNPPLNPLVMRQSYIFPMPIYTMSSTVTEKGITNKNIIIALKVGGVLSLPKAFLDPRRPSIPTQETMEEGTIPYVPELPVNLESIVNYNRSIFNVRAIHTAPAGLESTSLILVYGIGKYQTIG</sequence>